<dbReference type="InterPro" id="IPR001173">
    <property type="entry name" value="Glyco_trans_2-like"/>
</dbReference>
<keyword evidence="8" id="KW-1185">Reference proteome</keyword>
<dbReference type="OrthoDB" id="9810303at2"/>
<dbReference type="PANTHER" id="PTHR43646">
    <property type="entry name" value="GLYCOSYLTRANSFERASE"/>
    <property type="match status" value="1"/>
</dbReference>
<keyword evidence="2" id="KW-1003">Cell membrane</keyword>
<evidence type="ECO:0000313" key="7">
    <source>
        <dbReference type="EMBL" id="PQJ16507.1"/>
    </source>
</evidence>
<dbReference type="EMBL" id="MQVX01000001">
    <property type="protein sequence ID" value="PQJ16507.1"/>
    <property type="molecule type" value="Genomic_DNA"/>
</dbReference>
<dbReference type="PANTHER" id="PTHR43646:SF2">
    <property type="entry name" value="GLYCOSYLTRANSFERASE 2-LIKE DOMAIN-CONTAINING PROTEIN"/>
    <property type="match status" value="1"/>
</dbReference>
<keyword evidence="4 7" id="KW-0808">Transferase</keyword>
<dbReference type="AlphaFoldDB" id="A0A2S7TAH2"/>
<protein>
    <submittedName>
        <fullName evidence="7">Glycosyl transferase family 2</fullName>
    </submittedName>
</protein>
<evidence type="ECO:0000259" key="6">
    <source>
        <dbReference type="Pfam" id="PF00535"/>
    </source>
</evidence>
<accession>A0A2S7TAH2</accession>
<dbReference type="GO" id="GO:0005886">
    <property type="term" value="C:plasma membrane"/>
    <property type="evidence" value="ECO:0007669"/>
    <property type="project" value="UniProtKB-SubCell"/>
</dbReference>
<dbReference type="Gene3D" id="3.90.550.10">
    <property type="entry name" value="Spore Coat Polysaccharide Biosynthesis Protein SpsA, Chain A"/>
    <property type="match status" value="1"/>
</dbReference>
<evidence type="ECO:0000256" key="2">
    <source>
        <dbReference type="ARBA" id="ARBA00022475"/>
    </source>
</evidence>
<evidence type="ECO:0000256" key="1">
    <source>
        <dbReference type="ARBA" id="ARBA00004236"/>
    </source>
</evidence>
<dbReference type="CDD" id="cd02522">
    <property type="entry name" value="GT_2_like_a"/>
    <property type="match status" value="1"/>
</dbReference>
<feature type="domain" description="Glycosyltransferase 2-like" evidence="6">
    <location>
        <begin position="4"/>
        <end position="114"/>
    </location>
</feature>
<evidence type="ECO:0000256" key="4">
    <source>
        <dbReference type="ARBA" id="ARBA00022679"/>
    </source>
</evidence>
<dbReference type="NCBIfam" id="TIGR04283">
    <property type="entry name" value="glyco_like_mftF"/>
    <property type="match status" value="1"/>
</dbReference>
<dbReference type="Proteomes" id="UP000239366">
    <property type="component" value="Unassembled WGS sequence"/>
</dbReference>
<dbReference type="GO" id="GO:0016757">
    <property type="term" value="F:glycosyltransferase activity"/>
    <property type="evidence" value="ECO:0007669"/>
    <property type="project" value="UniProtKB-KW"/>
</dbReference>
<evidence type="ECO:0000313" key="8">
    <source>
        <dbReference type="Proteomes" id="UP000239366"/>
    </source>
</evidence>
<name>A0A2S7TAH2_9FLAO</name>
<dbReference type="InterPro" id="IPR029044">
    <property type="entry name" value="Nucleotide-diphossugar_trans"/>
</dbReference>
<keyword evidence="3" id="KW-0328">Glycosyltransferase</keyword>
<keyword evidence="5" id="KW-0472">Membrane</keyword>
<evidence type="ECO:0000256" key="3">
    <source>
        <dbReference type="ARBA" id="ARBA00022676"/>
    </source>
</evidence>
<reference evidence="8" key="1">
    <citation type="submission" date="2016-11" db="EMBL/GenBank/DDBJ databases">
        <title>Trade-off between light-utilization and light-protection in marine flavobacteria.</title>
        <authorList>
            <person name="Kumagai Y."/>
            <person name="Yoshizawa S."/>
            <person name="Kogure K."/>
        </authorList>
    </citation>
    <scope>NUCLEOTIDE SEQUENCE [LARGE SCALE GENOMIC DNA]</scope>
    <source>
        <strain evidence="8">SG-18</strain>
    </source>
</reference>
<dbReference type="Pfam" id="PF00535">
    <property type="entry name" value="Glycos_transf_2"/>
    <property type="match status" value="1"/>
</dbReference>
<comment type="caution">
    <text evidence="7">The sequence shown here is derived from an EMBL/GenBank/DDBJ whole genome shotgun (WGS) entry which is preliminary data.</text>
</comment>
<comment type="subcellular location">
    <subcellularLocation>
        <location evidence="1">Cell membrane</location>
    </subcellularLocation>
</comment>
<organism evidence="7 8">
    <name type="scientific">Aureicoccus marinus</name>
    <dbReference type="NCBI Taxonomy" id="754435"/>
    <lineage>
        <taxon>Bacteria</taxon>
        <taxon>Pseudomonadati</taxon>
        <taxon>Bacteroidota</taxon>
        <taxon>Flavobacteriia</taxon>
        <taxon>Flavobacteriales</taxon>
        <taxon>Flavobacteriaceae</taxon>
        <taxon>Aureicoccus</taxon>
    </lineage>
</organism>
<proteinExistence type="predicted"/>
<gene>
    <name evidence="7" type="ORF">BST99_12980</name>
</gene>
<dbReference type="InterPro" id="IPR026461">
    <property type="entry name" value="Trfase_2_rSAM/seldom_assoc"/>
</dbReference>
<dbReference type="RefSeq" id="WP_105002179.1">
    <property type="nucleotide sequence ID" value="NZ_MQVX01000001.1"/>
</dbReference>
<dbReference type="SUPFAM" id="SSF53448">
    <property type="entry name" value="Nucleotide-diphospho-sugar transferases"/>
    <property type="match status" value="1"/>
</dbReference>
<sequence>MLLSLLIPCWNEEKTLGLLLDNIEEQAFSFDQLEILVIDGGSSDQTRQIAQNRGVKLVCSEKGRAHQMNAGAKEASGDILYFVHADSQLPHHFDQKIRKAIHSDRLAGCFRMQFDRAPWILQGFAWMSRFNHPICRGGDQSLFITKSFFEELQGFDEAYTIYEDSEFIRRIYKTGKFKVLPATLITSSRKYKNVGWLYLQTHFGLIHLKYYLGHSPEELAAHYQRHIQAKEDLVI</sequence>
<evidence type="ECO:0000256" key="5">
    <source>
        <dbReference type="ARBA" id="ARBA00023136"/>
    </source>
</evidence>